<reference evidence="2 3" key="1">
    <citation type="journal article" date="2010" name="Stand. Genomic Sci.">
        <title>Complete genome sequence of Vulcanisaeta distributa type strain (IC-017).</title>
        <authorList>
            <person name="Mavromatis K."/>
            <person name="Sikorski J."/>
            <person name="Pabst E."/>
            <person name="Teshima H."/>
            <person name="Lapidus A."/>
            <person name="Lucas S."/>
            <person name="Nolan M."/>
            <person name="Glavina Del Rio T."/>
            <person name="Cheng J.F."/>
            <person name="Bruce D."/>
            <person name="Goodwin L."/>
            <person name="Pitluck S."/>
            <person name="Liolios K."/>
            <person name="Ivanova N."/>
            <person name="Mikhailova N."/>
            <person name="Pati A."/>
            <person name="Chen A."/>
            <person name="Palaniappan K."/>
            <person name="Land M."/>
            <person name="Hauser L."/>
            <person name="Chang Y.J."/>
            <person name="Jeffries C.D."/>
            <person name="Rohde M."/>
            <person name="Spring S."/>
            <person name="Goker M."/>
            <person name="Wirth R."/>
            <person name="Woyke T."/>
            <person name="Bristow J."/>
            <person name="Eisen J.A."/>
            <person name="Markowitz V."/>
            <person name="Hugenholtz P."/>
            <person name="Klenk H.P."/>
            <person name="Kyrpides N.C."/>
        </authorList>
    </citation>
    <scope>NUCLEOTIDE SEQUENCE [LARGE SCALE GENOMIC DNA]</scope>
    <source>
        <strain evidence="3">DSM 14429 / JCM 11212 / NBRC 100878 / IC-017</strain>
    </source>
</reference>
<dbReference type="Gene3D" id="1.10.10.10">
    <property type="entry name" value="Winged helix-like DNA-binding domain superfamily/Winged helix DNA-binding domain"/>
    <property type="match status" value="1"/>
</dbReference>
<dbReference type="PANTHER" id="PTHR34293">
    <property type="entry name" value="HTH-TYPE TRANSCRIPTIONAL REGULATOR TRMBL2"/>
    <property type="match status" value="1"/>
</dbReference>
<name>E1QNZ1_VULDI</name>
<gene>
    <name evidence="2" type="ordered locus">Vdis_1984</name>
</gene>
<dbReference type="InterPro" id="IPR036390">
    <property type="entry name" value="WH_DNA-bd_sf"/>
</dbReference>
<sequence>MSIEKRLQELARFIGLTSYDIKAYIALVENGPLTARDVAMKANIPSSKVYSVLHKLYRLGYVEIDDKKRPELFYAVSPTDIFNRLIQRFSDYVNSIKPLIDSLQLMYESAYKGRVTAQSELLYVVRGLDNTKELIMKSMGYGNLDVATPYVELLDHRVLSMIEDISRNSEVRLLISRDIINHVKDLPPRIHIRVRDKLFGGGFIGVGGVVLIIKHGVDYISLFSRQDYIIDIAKTYFNNLWGDAEILQR</sequence>
<dbReference type="PANTHER" id="PTHR34293:SF1">
    <property type="entry name" value="HTH-TYPE TRANSCRIPTIONAL REGULATOR TRMBL2"/>
    <property type="match status" value="1"/>
</dbReference>
<feature type="domain" description="Transcription regulator TrmB N-terminal" evidence="1">
    <location>
        <begin position="13"/>
        <end position="78"/>
    </location>
</feature>
<keyword evidence="3" id="KW-1185">Reference proteome</keyword>
<evidence type="ECO:0000313" key="3">
    <source>
        <dbReference type="Proteomes" id="UP000006681"/>
    </source>
</evidence>
<protein>
    <submittedName>
        <fullName evidence="2">Transcriptional regulator, TrmB</fullName>
    </submittedName>
</protein>
<evidence type="ECO:0000313" key="2">
    <source>
        <dbReference type="EMBL" id="ADN51356.1"/>
    </source>
</evidence>
<dbReference type="InterPro" id="IPR002831">
    <property type="entry name" value="Tscrpt_reg_TrmB_N"/>
</dbReference>
<accession>E1QNZ1</accession>
<dbReference type="EMBL" id="CP002100">
    <property type="protein sequence ID" value="ADN51356.1"/>
    <property type="molecule type" value="Genomic_DNA"/>
</dbReference>
<dbReference type="GeneID" id="9752933"/>
<dbReference type="KEGG" id="vdi:Vdis_1984"/>
<dbReference type="InterPro" id="IPR036388">
    <property type="entry name" value="WH-like_DNA-bd_sf"/>
</dbReference>
<dbReference type="RefSeq" id="WP_013337081.1">
    <property type="nucleotide sequence ID" value="NC_014537.1"/>
</dbReference>
<reference evidence="3" key="2">
    <citation type="journal article" date="2010" name="Stand. Genomic Sci.">
        <title>Complete genome sequence of Vulcanisaeta distributa type strain (IC-017T).</title>
        <authorList>
            <person name="Mavromatis K."/>
            <person name="Sikorski J."/>
            <person name="Pabst E."/>
            <person name="Teshima H."/>
            <person name="Lapidus A."/>
            <person name="Lucas S."/>
            <person name="Nolan M."/>
            <person name="Glavina Del Rio T."/>
            <person name="Cheng J."/>
            <person name="Bruce D."/>
            <person name="Goodwin L."/>
            <person name="Pitluck S."/>
            <person name="Liolios K."/>
            <person name="Ivanova N."/>
            <person name="Mikhailova N."/>
            <person name="Pati A."/>
            <person name="Chen A."/>
            <person name="Palaniappan K."/>
            <person name="Land M."/>
            <person name="Hauser L."/>
            <person name="Chang Y."/>
            <person name="Jeffries C."/>
            <person name="Rohde M."/>
            <person name="Spring S."/>
            <person name="Goker M."/>
            <person name="Wirth R."/>
            <person name="Woyke T."/>
            <person name="Bristow J."/>
            <person name="Eisen J."/>
            <person name="Markowitz V."/>
            <person name="Hugenholtz P."/>
            <person name="Klenk H."/>
            <person name="Kyrpides N."/>
        </authorList>
    </citation>
    <scope>NUCLEOTIDE SEQUENCE [LARGE SCALE GENOMIC DNA]</scope>
    <source>
        <strain evidence="3">DSM 14429 / JCM 11212 / NBRC 100878 / IC-017</strain>
    </source>
</reference>
<dbReference type="HOGENOM" id="CLU_096706_0_0_2"/>
<dbReference type="AlphaFoldDB" id="E1QNZ1"/>
<dbReference type="OrthoDB" id="30795at2157"/>
<proteinExistence type="predicted"/>
<evidence type="ECO:0000259" key="1">
    <source>
        <dbReference type="Pfam" id="PF01978"/>
    </source>
</evidence>
<organism evidence="2 3">
    <name type="scientific">Vulcanisaeta distributa (strain DSM 14429 / JCM 11212 / NBRC 100878 / IC-017)</name>
    <dbReference type="NCBI Taxonomy" id="572478"/>
    <lineage>
        <taxon>Archaea</taxon>
        <taxon>Thermoproteota</taxon>
        <taxon>Thermoprotei</taxon>
        <taxon>Thermoproteales</taxon>
        <taxon>Thermoproteaceae</taxon>
        <taxon>Vulcanisaeta</taxon>
    </lineage>
</organism>
<dbReference type="InterPro" id="IPR051797">
    <property type="entry name" value="TrmB-like"/>
</dbReference>
<dbReference type="STRING" id="572478.Vdis_1984"/>
<dbReference type="Proteomes" id="UP000006681">
    <property type="component" value="Chromosome"/>
</dbReference>
<dbReference type="eggNOG" id="arCOG02037">
    <property type="taxonomic scope" value="Archaea"/>
</dbReference>
<dbReference type="SUPFAM" id="SSF46785">
    <property type="entry name" value="Winged helix' DNA-binding domain"/>
    <property type="match status" value="1"/>
</dbReference>
<dbReference type="Pfam" id="PF01978">
    <property type="entry name" value="TrmB"/>
    <property type="match status" value="1"/>
</dbReference>